<keyword evidence="2" id="KW-1185">Reference proteome</keyword>
<accession>A0ABV5CEW2</accession>
<proteinExistence type="predicted"/>
<comment type="caution">
    <text evidence="1">The sequence shown here is derived from an EMBL/GenBank/DDBJ whole genome shotgun (WGS) entry which is preliminary data.</text>
</comment>
<name>A0ABV5CEW2_9SPHI</name>
<evidence type="ECO:0000313" key="1">
    <source>
        <dbReference type="EMBL" id="MFB5946077.1"/>
    </source>
</evidence>
<organism evidence="1 2">
    <name type="scientific">Albibacterium profundi</name>
    <dbReference type="NCBI Taxonomy" id="3134906"/>
    <lineage>
        <taxon>Bacteria</taxon>
        <taxon>Pseudomonadati</taxon>
        <taxon>Bacteroidota</taxon>
        <taxon>Sphingobacteriia</taxon>
        <taxon>Sphingobacteriales</taxon>
        <taxon>Sphingobacteriaceae</taxon>
        <taxon>Albibacterium</taxon>
    </lineage>
</organism>
<dbReference type="RefSeq" id="WP_375557606.1">
    <property type="nucleotide sequence ID" value="NZ_JBBVGT010000002.1"/>
</dbReference>
<sequence length="173" mass="20102">MKKYLLFTVFTLLVLTTKAQKEINGCIVTLKESNDNNFIFSNDTITVTFGPSEFFWYVNIKNNINDDISIVWDKSSFVLNGRASKIIFDNTINFKKDEPIPDQEIPSRSFIDKKIFPVDNMEFSSPTISRRFVKKRYEETGNPDTVKLVLAFNINGELHKLDFNFEIVPKQKK</sequence>
<reference evidence="1 2" key="1">
    <citation type="submission" date="2024-04" db="EMBL/GenBank/DDBJ databases">
        <title>Albibacterium profundi sp. nov., isolated from sediment of the Challenger Deep of Mariana Trench.</title>
        <authorList>
            <person name="Wang Y."/>
        </authorList>
    </citation>
    <scope>NUCLEOTIDE SEQUENCE [LARGE SCALE GENOMIC DNA]</scope>
    <source>
        <strain evidence="1 2">RHL897</strain>
    </source>
</reference>
<gene>
    <name evidence="1" type="ORF">WKR92_09560</name>
</gene>
<protein>
    <submittedName>
        <fullName evidence="1">Uncharacterized protein</fullName>
    </submittedName>
</protein>
<dbReference type="EMBL" id="JBBVGT010000002">
    <property type="protein sequence ID" value="MFB5946077.1"/>
    <property type="molecule type" value="Genomic_DNA"/>
</dbReference>
<dbReference type="Proteomes" id="UP001580928">
    <property type="component" value="Unassembled WGS sequence"/>
</dbReference>
<evidence type="ECO:0000313" key="2">
    <source>
        <dbReference type="Proteomes" id="UP001580928"/>
    </source>
</evidence>